<evidence type="ECO:0000256" key="4">
    <source>
        <dbReference type="ARBA" id="ARBA00022989"/>
    </source>
</evidence>
<dbReference type="RefSeq" id="WP_212684307.1">
    <property type="nucleotide sequence ID" value="NZ_JAGSPM010000005.1"/>
</dbReference>
<comment type="caution">
    <text evidence="7">The sequence shown here is derived from an EMBL/GenBank/DDBJ whole genome shotgun (WGS) entry which is preliminary data.</text>
</comment>
<feature type="transmembrane region" description="Helical" evidence="6">
    <location>
        <begin position="160"/>
        <end position="180"/>
    </location>
</feature>
<evidence type="ECO:0000256" key="3">
    <source>
        <dbReference type="ARBA" id="ARBA00022692"/>
    </source>
</evidence>
<evidence type="ECO:0000256" key="5">
    <source>
        <dbReference type="ARBA" id="ARBA00023136"/>
    </source>
</evidence>
<dbReference type="EMBL" id="JAGSPM010000005">
    <property type="protein sequence ID" value="MBR7747024.1"/>
    <property type="molecule type" value="Genomic_DNA"/>
</dbReference>
<feature type="transmembrane region" description="Helical" evidence="6">
    <location>
        <begin position="67"/>
        <end position="91"/>
    </location>
</feature>
<keyword evidence="8" id="KW-1185">Reference proteome</keyword>
<dbReference type="PANTHER" id="PTHR21716:SF64">
    <property type="entry name" value="AI-2 TRANSPORT PROTEIN TQSA"/>
    <property type="match status" value="1"/>
</dbReference>
<feature type="transmembrane region" description="Helical" evidence="6">
    <location>
        <begin position="245"/>
        <end position="269"/>
    </location>
</feature>
<dbReference type="Proteomes" id="UP000680158">
    <property type="component" value="Unassembled WGS sequence"/>
</dbReference>
<feature type="transmembrane region" description="Helical" evidence="6">
    <location>
        <begin position="281"/>
        <end position="300"/>
    </location>
</feature>
<dbReference type="AlphaFoldDB" id="A0A941DE21"/>
<feature type="transmembrane region" description="Helical" evidence="6">
    <location>
        <begin position="20"/>
        <end position="46"/>
    </location>
</feature>
<accession>A0A941DE21</accession>
<evidence type="ECO:0000256" key="2">
    <source>
        <dbReference type="ARBA" id="ARBA00009773"/>
    </source>
</evidence>
<proteinExistence type="inferred from homology"/>
<gene>
    <name evidence="7" type="ORF">KDM92_10555</name>
</gene>
<dbReference type="InterPro" id="IPR002549">
    <property type="entry name" value="AI-2E-like"/>
</dbReference>
<organism evidence="7 8">
    <name type="scientific">Undibacterium baiyunense</name>
    <dbReference type="NCBI Taxonomy" id="2828731"/>
    <lineage>
        <taxon>Bacteria</taxon>
        <taxon>Pseudomonadati</taxon>
        <taxon>Pseudomonadota</taxon>
        <taxon>Betaproteobacteria</taxon>
        <taxon>Burkholderiales</taxon>
        <taxon>Oxalobacteraceae</taxon>
        <taxon>Undibacterium</taxon>
    </lineage>
</organism>
<evidence type="ECO:0000256" key="6">
    <source>
        <dbReference type="SAM" id="Phobius"/>
    </source>
</evidence>
<evidence type="ECO:0000256" key="1">
    <source>
        <dbReference type="ARBA" id="ARBA00004141"/>
    </source>
</evidence>
<name>A0A941DE21_9BURK</name>
<dbReference type="GO" id="GO:0055085">
    <property type="term" value="P:transmembrane transport"/>
    <property type="evidence" value="ECO:0007669"/>
    <property type="project" value="TreeGrafter"/>
</dbReference>
<keyword evidence="3 6" id="KW-0812">Transmembrane</keyword>
<sequence length="362" mass="39659">MPFNLTSKQKQSLTWLGVALAFILLLSLLGPILMPFIVAAILAYVLNPWLDRLCQLRFRNRQLPRPIAATLMILFVVACILAIVLIMVPILQKQIPLLHNQIPLFLDKLNTTIGPLLHDFGIQANIDSEGIKALISSHLSSSGDVIGKAVLSSIRVGGTAVLGMLANFILIPIVLFYLMVDWHALIARVRNFIPRRWLAQTQSWFKEVDELLAQYLRGQILVMVVLACYYSIGLAIAGFDLALPVGILTGLLVFIPYLGFGLGLFLALISAVLQFSDLHGLIAVAIIYGAGQALESFFLTPKLVGERIGLHPLTVIFALMAFGQLFGFIGILVALPASAVLSVAAKNLRISYLNSSFYRQSQ</sequence>
<protein>
    <submittedName>
        <fullName evidence="7">AI-2E family transporter</fullName>
    </submittedName>
</protein>
<reference evidence="7 8" key="1">
    <citation type="submission" date="2021-04" db="EMBL/GenBank/DDBJ databases">
        <title>novel species isolated from subtropical streams in China.</title>
        <authorList>
            <person name="Lu H."/>
        </authorList>
    </citation>
    <scope>NUCLEOTIDE SEQUENCE [LARGE SCALE GENOMIC DNA]</scope>
    <source>
        <strain evidence="7 8">BYS107W</strain>
    </source>
</reference>
<keyword evidence="5 6" id="KW-0472">Membrane</keyword>
<dbReference type="GO" id="GO:0016020">
    <property type="term" value="C:membrane"/>
    <property type="evidence" value="ECO:0007669"/>
    <property type="project" value="UniProtKB-SubCell"/>
</dbReference>
<dbReference type="Pfam" id="PF01594">
    <property type="entry name" value="AI-2E_transport"/>
    <property type="match status" value="1"/>
</dbReference>
<keyword evidence="4 6" id="KW-1133">Transmembrane helix</keyword>
<comment type="subcellular location">
    <subcellularLocation>
        <location evidence="1">Membrane</location>
        <topology evidence="1">Multi-pass membrane protein</topology>
    </subcellularLocation>
</comment>
<evidence type="ECO:0000313" key="7">
    <source>
        <dbReference type="EMBL" id="MBR7747024.1"/>
    </source>
</evidence>
<feature type="transmembrane region" description="Helical" evidence="6">
    <location>
        <begin position="220"/>
        <end position="239"/>
    </location>
</feature>
<evidence type="ECO:0000313" key="8">
    <source>
        <dbReference type="Proteomes" id="UP000680158"/>
    </source>
</evidence>
<dbReference type="PANTHER" id="PTHR21716">
    <property type="entry name" value="TRANSMEMBRANE PROTEIN"/>
    <property type="match status" value="1"/>
</dbReference>
<comment type="similarity">
    <text evidence="2">Belongs to the autoinducer-2 exporter (AI-2E) (TC 2.A.86) family.</text>
</comment>
<feature type="transmembrane region" description="Helical" evidence="6">
    <location>
        <begin position="312"/>
        <end position="345"/>
    </location>
</feature>